<evidence type="ECO:0000256" key="1">
    <source>
        <dbReference type="SAM" id="Phobius"/>
    </source>
</evidence>
<dbReference type="EMBL" id="AAOT01000081">
    <property type="protein sequence ID" value="EAR49386.1"/>
    <property type="molecule type" value="Genomic_DNA"/>
</dbReference>
<evidence type="ECO:0008006" key="4">
    <source>
        <dbReference type="Google" id="ProtNLM"/>
    </source>
</evidence>
<dbReference type="AlphaFoldDB" id="Q2C9N8"/>
<feature type="transmembrane region" description="Helical" evidence="1">
    <location>
        <begin position="63"/>
        <end position="85"/>
    </location>
</feature>
<dbReference type="eggNOG" id="COG2865">
    <property type="taxonomic scope" value="Bacteria"/>
</dbReference>
<feature type="transmembrane region" description="Helical" evidence="1">
    <location>
        <begin position="12"/>
        <end position="32"/>
    </location>
</feature>
<dbReference type="Proteomes" id="UP000003635">
    <property type="component" value="Unassembled WGS sequence"/>
</dbReference>
<gene>
    <name evidence="2" type="ORF">OG2516_14006</name>
</gene>
<dbReference type="Pfam" id="PF09997">
    <property type="entry name" value="DUF2238"/>
    <property type="match status" value="1"/>
</dbReference>
<name>Q2C9N8_OCEGH</name>
<feature type="transmembrane region" description="Helical" evidence="1">
    <location>
        <begin position="168"/>
        <end position="190"/>
    </location>
</feature>
<dbReference type="HOGENOM" id="CLU_070751_3_0_5"/>
<dbReference type="STRING" id="314256.OG2516_14006"/>
<protein>
    <recommendedName>
        <fullName evidence="4">Membrane-spanning protein</fullName>
    </recommendedName>
</protein>
<dbReference type="InterPro" id="IPR014509">
    <property type="entry name" value="YjdF-like"/>
</dbReference>
<dbReference type="OrthoDB" id="4966203at2"/>
<accession>Q2C9N8</accession>
<feature type="transmembrane region" description="Helical" evidence="1">
    <location>
        <begin position="91"/>
        <end position="115"/>
    </location>
</feature>
<keyword evidence="1" id="KW-0472">Membrane</keyword>
<keyword evidence="1" id="KW-0812">Transmembrane</keyword>
<comment type="caution">
    <text evidence="2">The sequence shown here is derived from an EMBL/GenBank/DDBJ whole genome shotgun (WGS) entry which is preliminary data.</text>
</comment>
<organism evidence="2 3">
    <name type="scientific">Oceanicola granulosus (strain ATCC BAA-861 / DSM 15982 / KCTC 12143 / HTCC2516)</name>
    <dbReference type="NCBI Taxonomy" id="314256"/>
    <lineage>
        <taxon>Bacteria</taxon>
        <taxon>Pseudomonadati</taxon>
        <taxon>Pseudomonadota</taxon>
        <taxon>Alphaproteobacteria</taxon>
        <taxon>Rhodobacterales</taxon>
        <taxon>Roseobacteraceae</taxon>
        <taxon>Oceanicola</taxon>
    </lineage>
</organism>
<proteinExistence type="predicted"/>
<dbReference type="RefSeq" id="WP_007256319.1">
    <property type="nucleotide sequence ID" value="NZ_CH724108.1"/>
</dbReference>
<evidence type="ECO:0000313" key="3">
    <source>
        <dbReference type="Proteomes" id="UP000003635"/>
    </source>
</evidence>
<reference evidence="2 3" key="1">
    <citation type="journal article" date="2010" name="J. Bacteriol.">
        <title>Genome sequences of Oceanicola granulosus HTCC2516(T) and Oceanicola batsensis HTCC2597(TDelta).</title>
        <authorList>
            <person name="Thrash J.C."/>
            <person name="Cho J.C."/>
            <person name="Vergin K.L."/>
            <person name="Giovannoni S.J."/>
        </authorList>
    </citation>
    <scope>NUCLEOTIDE SEQUENCE [LARGE SCALE GENOMIC DNA]</scope>
    <source>
        <strain evidence="3">ATCC BAA-861 / DSM 15982 / KCTC 12143 / HTCC2516</strain>
    </source>
</reference>
<feature type="transmembrane region" description="Helical" evidence="1">
    <location>
        <begin position="127"/>
        <end position="148"/>
    </location>
</feature>
<keyword evidence="3" id="KW-1185">Reference proteome</keyword>
<sequence>MSYRFIRDIKAQPLPVLLIWVSLIGAVTYAAVSGRLSLGLVALLTFALTLAPTFLVKRVGIQLPAGFTVGIVVFIYATIFLGEAVNFYERYWWWDMLLHGGSAMGFGMIGFLFAFTLFEGDRYAAPAWALGFIGFTFAVTIGAVWEIFEFAMDRNFGLNMQKSGLQDTMWDLIIDVIGGAIGGLMGFLYLKGQPVGGFTKVLAEFVVKNRHFYRKHPFRSRRRKG</sequence>
<evidence type="ECO:0000313" key="2">
    <source>
        <dbReference type="EMBL" id="EAR49386.1"/>
    </source>
</evidence>
<keyword evidence="1" id="KW-1133">Transmembrane helix</keyword>
<feature type="transmembrane region" description="Helical" evidence="1">
    <location>
        <begin position="38"/>
        <end position="56"/>
    </location>
</feature>